<dbReference type="Pfam" id="PF00891">
    <property type="entry name" value="Methyltransf_2"/>
    <property type="match status" value="1"/>
</dbReference>
<dbReference type="Gene3D" id="1.10.287.1350">
    <property type="match status" value="1"/>
</dbReference>
<dbReference type="InterPro" id="IPR036388">
    <property type="entry name" value="WH-like_DNA-bd_sf"/>
</dbReference>
<feature type="active site" description="Proton acceptor" evidence="4">
    <location>
        <position position="255"/>
    </location>
</feature>
<dbReference type="Gene3D" id="1.10.10.10">
    <property type="entry name" value="Winged helix-like DNA-binding domain superfamily/Winged helix DNA-binding domain"/>
    <property type="match status" value="1"/>
</dbReference>
<dbReference type="Pfam" id="PF08100">
    <property type="entry name" value="Dimerisation"/>
    <property type="match status" value="1"/>
</dbReference>
<dbReference type="Gene3D" id="3.40.50.150">
    <property type="entry name" value="Vaccinia Virus protein VP39"/>
    <property type="match status" value="1"/>
</dbReference>
<evidence type="ECO:0000259" key="5">
    <source>
        <dbReference type="Pfam" id="PF00891"/>
    </source>
</evidence>
<reference evidence="7" key="1">
    <citation type="journal article" date="2017" name="Angew. Chem. Int. Ed. Engl.">
        <title>Cyanobacterial ent-Sterol-Like Natural Products from a Deviated Ubiquinone Pathway.</title>
        <authorList>
            <person name="Moosmann P."/>
            <person name="Ueoka R."/>
            <person name="Grauso L."/>
            <person name="Mangoni A."/>
            <person name="Morinaka B.I."/>
            <person name="Gugger M."/>
            <person name="Piel J."/>
        </authorList>
    </citation>
    <scope>NUCLEOTIDE SEQUENCE</scope>
    <source>
        <strain evidence="7">PCC 10023</strain>
    </source>
</reference>
<dbReference type="GO" id="GO:0032259">
    <property type="term" value="P:methylation"/>
    <property type="evidence" value="ECO:0007669"/>
    <property type="project" value="UniProtKB-KW"/>
</dbReference>
<dbReference type="InterPro" id="IPR016461">
    <property type="entry name" value="COMT-like"/>
</dbReference>
<keyword evidence="1" id="KW-0489">Methyltransferase</keyword>
<dbReference type="SUPFAM" id="SSF53335">
    <property type="entry name" value="S-adenosyl-L-methionine-dependent methyltransferases"/>
    <property type="match status" value="1"/>
</dbReference>
<feature type="domain" description="O-methyltransferase C-terminal" evidence="5">
    <location>
        <begin position="119"/>
        <end position="330"/>
    </location>
</feature>
<dbReference type="GO" id="GO:0046983">
    <property type="term" value="F:protein dimerization activity"/>
    <property type="evidence" value="ECO:0007669"/>
    <property type="project" value="InterPro"/>
</dbReference>
<dbReference type="InterPro" id="IPR029063">
    <property type="entry name" value="SAM-dependent_MTases_sf"/>
</dbReference>
<accession>A0A2D1CM93</accession>
<dbReference type="AlphaFoldDB" id="A0A2D1CM93"/>
<evidence type="ECO:0000256" key="1">
    <source>
        <dbReference type="ARBA" id="ARBA00022603"/>
    </source>
</evidence>
<keyword evidence="3" id="KW-0949">S-adenosyl-L-methionine</keyword>
<organism evidence="7">
    <name type="scientific">Scytonema sp. PCC 10023</name>
    <dbReference type="NCBI Taxonomy" id="1680591"/>
    <lineage>
        <taxon>Bacteria</taxon>
        <taxon>Bacillati</taxon>
        <taxon>Cyanobacteriota</taxon>
        <taxon>Cyanophyceae</taxon>
        <taxon>Nostocales</taxon>
        <taxon>Scytonemataceae</taxon>
        <taxon>Scytonema</taxon>
    </lineage>
</organism>
<proteinExistence type="predicted"/>
<evidence type="ECO:0000256" key="3">
    <source>
        <dbReference type="ARBA" id="ARBA00022691"/>
    </source>
</evidence>
<dbReference type="GO" id="GO:0008171">
    <property type="term" value="F:O-methyltransferase activity"/>
    <property type="evidence" value="ECO:0007669"/>
    <property type="project" value="InterPro"/>
</dbReference>
<evidence type="ECO:0000256" key="4">
    <source>
        <dbReference type="PIRSR" id="PIRSR005739-1"/>
    </source>
</evidence>
<protein>
    <submittedName>
        <fullName evidence="7">MstO</fullName>
    </submittedName>
</protein>
<feature type="domain" description="O-methyltransferase dimerisation" evidence="6">
    <location>
        <begin position="25"/>
        <end position="93"/>
    </location>
</feature>
<evidence type="ECO:0000259" key="6">
    <source>
        <dbReference type="Pfam" id="PF08100"/>
    </source>
</evidence>
<gene>
    <name evidence="7" type="primary">mstO</name>
</gene>
<dbReference type="InterPro" id="IPR001077">
    <property type="entry name" value="COMT_C"/>
</dbReference>
<dbReference type="InterPro" id="IPR012967">
    <property type="entry name" value="COMT_dimerisation"/>
</dbReference>
<dbReference type="InterPro" id="IPR036390">
    <property type="entry name" value="WH_DNA-bd_sf"/>
</dbReference>
<dbReference type="RefSeq" id="WP_414588675.1">
    <property type="nucleotide sequence ID" value="NZ_CAWUDP010000120.1"/>
</dbReference>
<dbReference type="EMBL" id="KY464182">
    <property type="protein sequence ID" value="ATN39909.1"/>
    <property type="molecule type" value="Genomic_DNA"/>
</dbReference>
<evidence type="ECO:0000256" key="2">
    <source>
        <dbReference type="ARBA" id="ARBA00022679"/>
    </source>
</evidence>
<name>A0A2D1CM93_9CYAN</name>
<dbReference type="SUPFAM" id="SSF46785">
    <property type="entry name" value="Winged helix' DNA-binding domain"/>
    <property type="match status" value="1"/>
</dbReference>
<dbReference type="PIRSF" id="PIRSF005739">
    <property type="entry name" value="O-mtase"/>
    <property type="match status" value="1"/>
</dbReference>
<evidence type="ECO:0000313" key="7">
    <source>
        <dbReference type="EMBL" id="ATN39909.1"/>
    </source>
</evidence>
<sequence length="352" mass="39736">MIKENPYIQKIASSAQDFLFFMIGAHGISQAIAVASRLGIPDLLSSEPKTVTWLAEKLECDRDNLERLLLCLCDMGFFTFKSDETIALNEVSEFLKSDHPQSLAVPASIRSYEYDWMPWGELYNTVKNGGVCFERVFHTDFYSYLSKNPEINQLFNKNMGNITRLTLFDSVVALLNVNDINHIVDVGGGKGDLIITLLKKNEHLKGTIFDQIHLESQAKKLILEHNLENRCEWIGGDFFQGIPSADALILSEILHGWNDVQALEIIKNCRKSISNKGKIFLIERVIDSKIDSHNIGDKSRNLINLTMAVFTGGKERTEGELRKLLEEAQFALEFIQPIKGWSGLKLIQAKSV</sequence>
<keyword evidence="2" id="KW-0808">Transferase</keyword>
<dbReference type="PROSITE" id="PS51683">
    <property type="entry name" value="SAM_OMT_II"/>
    <property type="match status" value="1"/>
</dbReference>
<dbReference type="PANTHER" id="PTHR11746">
    <property type="entry name" value="O-METHYLTRANSFERASE"/>
    <property type="match status" value="1"/>
</dbReference>